<accession>A0A1L7VJW6</accession>
<dbReference type="Proteomes" id="UP000183971">
    <property type="component" value="Unassembled WGS sequence"/>
</dbReference>
<gene>
    <name evidence="1" type="ORF">FPRO_10455</name>
</gene>
<reference evidence="2" key="1">
    <citation type="journal article" date="2016" name="Genome Biol. Evol.">
        <title>Comparative 'omics' of the Fusarium fujikuroi species complex highlights differences in genetic potential and metabolite synthesis.</title>
        <authorList>
            <person name="Niehaus E.-M."/>
            <person name="Muensterkoetter M."/>
            <person name="Proctor R.H."/>
            <person name="Brown D.W."/>
            <person name="Sharon A."/>
            <person name="Idan Y."/>
            <person name="Oren-Young L."/>
            <person name="Sieber C.M."/>
            <person name="Novak O."/>
            <person name="Pencik A."/>
            <person name="Tarkowska D."/>
            <person name="Hromadova K."/>
            <person name="Freeman S."/>
            <person name="Maymon M."/>
            <person name="Elazar M."/>
            <person name="Youssef S.A."/>
            <person name="El-Shabrawy E.S.M."/>
            <person name="Shalaby A.B.A."/>
            <person name="Houterman P."/>
            <person name="Brock N.L."/>
            <person name="Burkhardt I."/>
            <person name="Tsavkelova E.A."/>
            <person name="Dickschat J.S."/>
            <person name="Galuszka P."/>
            <person name="Gueldener U."/>
            <person name="Tudzynski B."/>
        </authorList>
    </citation>
    <scope>NUCLEOTIDE SEQUENCE [LARGE SCALE GENOMIC DNA]</scope>
    <source>
        <strain evidence="2">ET1</strain>
    </source>
</reference>
<sequence length="248" mass="27933">MAQPVFQFPYGAPGQQKLRLEEGFHGTFAARKAFIDITFENNIPSTKSHVMHVTFMKNANVKQRGVLELYDRRYPGRIRQANGTAAATAPSVAEDAAYRTLVRQGKMDAFSLALKRIYKIDPKTCASDFLHSHRFGGASFDGAEFDSMARFEAATWYECDQHFKTELKAYKKLKRLQGTRIPRLYAHVRISHGDVPQAARDDAPWDQFLCVHGLLLEDIPGPTLEDWPTPDMAPNMLKIVAQCAAETI</sequence>
<dbReference type="AlphaFoldDB" id="A0A1L7VJW6"/>
<dbReference type="RefSeq" id="XP_031081460.1">
    <property type="nucleotide sequence ID" value="XM_031231422.1"/>
</dbReference>
<comment type="caution">
    <text evidence="1">The sequence shown here is derived from an EMBL/GenBank/DDBJ whole genome shotgun (WGS) entry which is preliminary data.</text>
</comment>
<proteinExistence type="predicted"/>
<dbReference type="EMBL" id="FJOF01000005">
    <property type="protein sequence ID" value="CZR40867.1"/>
    <property type="molecule type" value="Genomic_DNA"/>
</dbReference>
<dbReference type="GeneID" id="42055327"/>
<dbReference type="VEuPathDB" id="FungiDB:FPRO_10455"/>
<evidence type="ECO:0000313" key="2">
    <source>
        <dbReference type="Proteomes" id="UP000183971"/>
    </source>
</evidence>
<protein>
    <submittedName>
        <fullName evidence="1">Uncharacterized protein</fullName>
    </submittedName>
</protein>
<name>A0A1L7VJW6_FUSPR</name>
<evidence type="ECO:0000313" key="1">
    <source>
        <dbReference type="EMBL" id="CZR40867.1"/>
    </source>
</evidence>
<organism evidence="1 2">
    <name type="scientific">Fusarium proliferatum (strain ET1)</name>
    <name type="common">Orchid endophyte fungus</name>
    <dbReference type="NCBI Taxonomy" id="1227346"/>
    <lineage>
        <taxon>Eukaryota</taxon>
        <taxon>Fungi</taxon>
        <taxon>Dikarya</taxon>
        <taxon>Ascomycota</taxon>
        <taxon>Pezizomycotina</taxon>
        <taxon>Sordariomycetes</taxon>
        <taxon>Hypocreomycetidae</taxon>
        <taxon>Hypocreales</taxon>
        <taxon>Nectriaceae</taxon>
        <taxon>Fusarium</taxon>
        <taxon>Fusarium fujikuroi species complex</taxon>
    </lineage>
</organism>
<keyword evidence="2" id="KW-1185">Reference proteome</keyword>